<evidence type="ECO:0000313" key="6">
    <source>
        <dbReference type="EMBL" id="KAF5398033.1"/>
    </source>
</evidence>
<comment type="caution">
    <text evidence="6">The sequence shown here is derived from an EMBL/GenBank/DDBJ whole genome shotgun (WGS) entry which is preliminary data.</text>
</comment>
<accession>A0A8J4WF51</accession>
<dbReference type="GO" id="GO:0005829">
    <property type="term" value="C:cytosol"/>
    <property type="evidence" value="ECO:0007669"/>
    <property type="project" value="TreeGrafter"/>
</dbReference>
<evidence type="ECO:0000256" key="4">
    <source>
        <dbReference type="ARBA" id="ARBA00022842"/>
    </source>
</evidence>
<dbReference type="InterPro" id="IPR000086">
    <property type="entry name" value="NUDIX_hydrolase_dom"/>
</dbReference>
<keyword evidence="4" id="KW-0460">Magnesium</keyword>
<dbReference type="PANTHER" id="PTHR42904:SF1">
    <property type="entry name" value="NUCLEOSIDE DIPHOSPHATE-LINKED MOIETY X MOTIF 17"/>
    <property type="match status" value="1"/>
</dbReference>
<evidence type="ECO:0000256" key="1">
    <source>
        <dbReference type="ARBA" id="ARBA00001946"/>
    </source>
</evidence>
<keyword evidence="3" id="KW-0378">Hydrolase</keyword>
<dbReference type="SUPFAM" id="SSF55811">
    <property type="entry name" value="Nudix"/>
    <property type="match status" value="1"/>
</dbReference>
<dbReference type="PROSITE" id="PS51462">
    <property type="entry name" value="NUDIX"/>
    <property type="match status" value="1"/>
</dbReference>
<dbReference type="InterPro" id="IPR015797">
    <property type="entry name" value="NUDIX_hydrolase-like_dom_sf"/>
</dbReference>
<sequence>MSFVFSCKSNRRLGFHESIVEHLAPSEDQATIYLVQRGANVIIDSPEALAIPLPICRSWFCPFSSRNRIGLPTKFVENQSLPAGHRQWIPVASVCLLESPDGDSLLLTRRSWRMRSYPGLWVPPGGHCDPAELAEVAAVRELCEELGFGEDIFEQFKRSAEKTLRPLCAWEAAFPADAPPTSHQLAICYTAQWPSCLSNTNDSQQLPNLNLQEDEVCAAAWLPTSVLTVLINDWSCCSQYWREHNNISDMYAARATCLPTSTAVNALADEVWCWTAVSRNWNRVPLNQLICGLTSSESLNFTANALNSNTVGPSPLSTGTLYAISQWLFFRNHSGR</sequence>
<dbReference type="InterPro" id="IPR050241">
    <property type="entry name" value="NAD-cap_RNA_hydrolase_NudC"/>
</dbReference>
<reference evidence="6" key="1">
    <citation type="submission" date="2019-05" db="EMBL/GenBank/DDBJ databases">
        <title>Annotation for the trematode Paragonimus heterotremus.</title>
        <authorList>
            <person name="Choi Y.-J."/>
        </authorList>
    </citation>
    <scope>NUCLEOTIDE SEQUENCE</scope>
    <source>
        <strain evidence="6">LC</strain>
    </source>
</reference>
<dbReference type="EMBL" id="LUCH01005492">
    <property type="protein sequence ID" value="KAF5398033.1"/>
    <property type="molecule type" value="Genomic_DNA"/>
</dbReference>
<dbReference type="GO" id="GO:0046872">
    <property type="term" value="F:metal ion binding"/>
    <property type="evidence" value="ECO:0007669"/>
    <property type="project" value="UniProtKB-KW"/>
</dbReference>
<dbReference type="AlphaFoldDB" id="A0A8J4WF51"/>
<dbReference type="GO" id="GO:0006742">
    <property type="term" value="P:NADP+ catabolic process"/>
    <property type="evidence" value="ECO:0007669"/>
    <property type="project" value="TreeGrafter"/>
</dbReference>
<evidence type="ECO:0000313" key="7">
    <source>
        <dbReference type="Proteomes" id="UP000748531"/>
    </source>
</evidence>
<organism evidence="6 7">
    <name type="scientific">Paragonimus heterotremus</name>
    <dbReference type="NCBI Taxonomy" id="100268"/>
    <lineage>
        <taxon>Eukaryota</taxon>
        <taxon>Metazoa</taxon>
        <taxon>Spiralia</taxon>
        <taxon>Lophotrochozoa</taxon>
        <taxon>Platyhelminthes</taxon>
        <taxon>Trematoda</taxon>
        <taxon>Digenea</taxon>
        <taxon>Plagiorchiida</taxon>
        <taxon>Troglotremata</taxon>
        <taxon>Troglotrematidae</taxon>
        <taxon>Paragonimus</taxon>
    </lineage>
</organism>
<gene>
    <name evidence="6" type="ORF">PHET_08521</name>
</gene>
<dbReference type="PANTHER" id="PTHR42904">
    <property type="entry name" value="NUDIX HYDROLASE, NUDC SUBFAMILY"/>
    <property type="match status" value="1"/>
</dbReference>
<evidence type="ECO:0000256" key="2">
    <source>
        <dbReference type="ARBA" id="ARBA00022723"/>
    </source>
</evidence>
<evidence type="ECO:0000256" key="3">
    <source>
        <dbReference type="ARBA" id="ARBA00022801"/>
    </source>
</evidence>
<proteinExistence type="predicted"/>
<evidence type="ECO:0000259" key="5">
    <source>
        <dbReference type="PROSITE" id="PS51462"/>
    </source>
</evidence>
<protein>
    <submittedName>
        <fullName evidence="6">Nucleoside diphosphate-linked moiety X motif 17</fullName>
    </submittedName>
</protein>
<dbReference type="GO" id="GO:0019677">
    <property type="term" value="P:NAD+ catabolic process"/>
    <property type="evidence" value="ECO:0007669"/>
    <property type="project" value="TreeGrafter"/>
</dbReference>
<dbReference type="PROSITE" id="PS00893">
    <property type="entry name" value="NUDIX_BOX"/>
    <property type="match status" value="1"/>
</dbReference>
<dbReference type="InterPro" id="IPR020084">
    <property type="entry name" value="NUDIX_hydrolase_CS"/>
</dbReference>
<dbReference type="GO" id="GO:0035529">
    <property type="term" value="F:NADH pyrophosphatase activity"/>
    <property type="evidence" value="ECO:0007669"/>
    <property type="project" value="TreeGrafter"/>
</dbReference>
<dbReference type="Proteomes" id="UP000748531">
    <property type="component" value="Unassembled WGS sequence"/>
</dbReference>
<dbReference type="Gene3D" id="3.90.79.10">
    <property type="entry name" value="Nucleoside Triphosphate Pyrophosphohydrolase"/>
    <property type="match status" value="1"/>
</dbReference>
<keyword evidence="2" id="KW-0479">Metal-binding</keyword>
<name>A0A8J4WF51_9TREM</name>
<keyword evidence="7" id="KW-1185">Reference proteome</keyword>
<comment type="cofactor">
    <cofactor evidence="1">
        <name>Mg(2+)</name>
        <dbReference type="ChEBI" id="CHEBI:18420"/>
    </cofactor>
</comment>
<feature type="domain" description="Nudix hydrolase" evidence="5">
    <location>
        <begin position="87"/>
        <end position="243"/>
    </location>
</feature>
<dbReference type="OrthoDB" id="447842at2759"/>
<dbReference type="Pfam" id="PF00293">
    <property type="entry name" value="NUDIX"/>
    <property type="match status" value="1"/>
</dbReference>
<dbReference type="GO" id="GO:0005777">
    <property type="term" value="C:peroxisome"/>
    <property type="evidence" value="ECO:0007669"/>
    <property type="project" value="TreeGrafter"/>
</dbReference>